<dbReference type="GO" id="GO:0019632">
    <property type="term" value="P:shikimate metabolic process"/>
    <property type="evidence" value="ECO:0007669"/>
    <property type="project" value="TreeGrafter"/>
</dbReference>
<evidence type="ECO:0000259" key="3">
    <source>
        <dbReference type="Pfam" id="PF18317"/>
    </source>
</evidence>
<reference evidence="4 5" key="1">
    <citation type="submission" date="2018-06" db="EMBL/GenBank/DDBJ databases">
        <authorList>
            <consortium name="Pathogen Informatics"/>
            <person name="Doyle S."/>
        </authorList>
    </citation>
    <scope>NUCLEOTIDE SEQUENCE [LARGE SCALE GENOMIC DNA]</scope>
    <source>
        <strain evidence="4 5">NCTC9177</strain>
    </source>
</reference>
<evidence type="ECO:0000313" key="5">
    <source>
        <dbReference type="Proteomes" id="UP000254545"/>
    </source>
</evidence>
<dbReference type="EMBL" id="UGKR01000003">
    <property type="protein sequence ID" value="STS88306.1"/>
    <property type="molecule type" value="Genomic_DNA"/>
</dbReference>
<dbReference type="Pfam" id="PF18317">
    <property type="entry name" value="SDH_C"/>
    <property type="match status" value="1"/>
</dbReference>
<evidence type="ECO:0000256" key="2">
    <source>
        <dbReference type="ARBA" id="ARBA00022857"/>
    </source>
</evidence>
<sequence length="138" mass="15746">MKAISIFNRRDKFFANAEETVAKIRNNTNCEIHLFDLDDHDKLRAEIDSSVILTNATGVGMKPFEGQMLLPNDSFLRPDLIVSDVVYNPRKTHLLEVAEKKGCRTLNGLGMMLWQGARAFEIWTGKQMPVDYIKSILF</sequence>
<keyword evidence="4" id="KW-0560">Oxidoreductase</keyword>
<feature type="domain" description="SDH C-terminal" evidence="3">
    <location>
        <begin position="108"/>
        <end position="135"/>
    </location>
</feature>
<proteinExistence type="predicted"/>
<evidence type="ECO:0000256" key="1">
    <source>
        <dbReference type="ARBA" id="ARBA00022605"/>
    </source>
</evidence>
<gene>
    <name evidence="4" type="primary">aroE_3</name>
    <name evidence="4" type="ORF">NCTC9177_02149</name>
</gene>
<dbReference type="Proteomes" id="UP000254545">
    <property type="component" value="Unassembled WGS sequence"/>
</dbReference>
<dbReference type="SUPFAM" id="SSF51735">
    <property type="entry name" value="NAD(P)-binding Rossmann-fold domains"/>
    <property type="match status" value="1"/>
</dbReference>
<dbReference type="InterPro" id="IPR022893">
    <property type="entry name" value="Shikimate_DH_fam"/>
</dbReference>
<accession>A0A7H4MDA6</accession>
<organism evidence="4 5">
    <name type="scientific">Klebsiella variicola</name>
    <dbReference type="NCBI Taxonomy" id="244366"/>
    <lineage>
        <taxon>Bacteria</taxon>
        <taxon>Pseudomonadati</taxon>
        <taxon>Pseudomonadota</taxon>
        <taxon>Gammaproteobacteria</taxon>
        <taxon>Enterobacterales</taxon>
        <taxon>Enterobacteriaceae</taxon>
        <taxon>Klebsiella/Raoultella group</taxon>
        <taxon>Klebsiella</taxon>
        <taxon>Klebsiella pneumoniae complex</taxon>
    </lineage>
</organism>
<dbReference type="InterPro" id="IPR041121">
    <property type="entry name" value="SDH_C"/>
</dbReference>
<keyword evidence="1" id="KW-0028">Amino-acid biosynthesis</keyword>
<name>A0A7H4MDA6_KLEVA</name>
<dbReference type="PANTHER" id="PTHR21089:SF1">
    <property type="entry name" value="BIFUNCTIONAL 3-DEHYDROQUINATE DEHYDRATASE_SHIKIMATE DEHYDROGENASE, CHLOROPLASTIC"/>
    <property type="match status" value="1"/>
</dbReference>
<comment type="caution">
    <text evidence="4">The sequence shown here is derived from an EMBL/GenBank/DDBJ whole genome shotgun (WGS) entry which is preliminary data.</text>
</comment>
<evidence type="ECO:0000313" key="4">
    <source>
        <dbReference type="EMBL" id="STS88306.1"/>
    </source>
</evidence>
<dbReference type="AlphaFoldDB" id="A0A7H4MDA6"/>
<dbReference type="EC" id="1.1.1.25" evidence="4"/>
<keyword evidence="2" id="KW-0521">NADP</keyword>
<dbReference type="Gene3D" id="3.40.50.720">
    <property type="entry name" value="NAD(P)-binding Rossmann-like Domain"/>
    <property type="match status" value="1"/>
</dbReference>
<dbReference type="CDD" id="cd01065">
    <property type="entry name" value="NAD_bind_Shikimate_DH"/>
    <property type="match status" value="1"/>
</dbReference>
<dbReference type="GO" id="GO:0008652">
    <property type="term" value="P:amino acid biosynthetic process"/>
    <property type="evidence" value="ECO:0007669"/>
    <property type="project" value="UniProtKB-KW"/>
</dbReference>
<dbReference type="InterPro" id="IPR036291">
    <property type="entry name" value="NAD(P)-bd_dom_sf"/>
</dbReference>
<dbReference type="GO" id="GO:0004764">
    <property type="term" value="F:shikimate 3-dehydrogenase (NADP+) activity"/>
    <property type="evidence" value="ECO:0007669"/>
    <property type="project" value="UniProtKB-EC"/>
</dbReference>
<dbReference type="GO" id="GO:0009423">
    <property type="term" value="P:chorismate biosynthetic process"/>
    <property type="evidence" value="ECO:0007669"/>
    <property type="project" value="TreeGrafter"/>
</dbReference>
<protein>
    <submittedName>
        <fullName evidence="4">Shikimate 5-dehydrogenase</fullName>
        <ecNumber evidence="4">1.1.1.25</ecNumber>
    </submittedName>
</protein>
<dbReference type="PANTHER" id="PTHR21089">
    <property type="entry name" value="SHIKIMATE DEHYDROGENASE"/>
    <property type="match status" value="1"/>
</dbReference>